<dbReference type="InterPro" id="IPR036291">
    <property type="entry name" value="NAD(P)-bd_dom_sf"/>
</dbReference>
<comment type="caution">
    <text evidence="3">The sequence shown here is derived from an EMBL/GenBank/DDBJ whole genome shotgun (WGS) entry which is preliminary data.</text>
</comment>
<dbReference type="PANTHER" id="PTHR42760">
    <property type="entry name" value="SHORT-CHAIN DEHYDROGENASES/REDUCTASES FAMILY MEMBER"/>
    <property type="match status" value="1"/>
</dbReference>
<accession>A0A1X2EGT1</accession>
<dbReference type="STRING" id="1798.AWC30_13305"/>
<evidence type="ECO:0000256" key="1">
    <source>
        <dbReference type="ARBA" id="ARBA00006484"/>
    </source>
</evidence>
<evidence type="ECO:0000313" key="4">
    <source>
        <dbReference type="Proteomes" id="UP000193090"/>
    </source>
</evidence>
<dbReference type="GO" id="GO:0016616">
    <property type="term" value="F:oxidoreductase activity, acting on the CH-OH group of donors, NAD or NADP as acceptor"/>
    <property type="evidence" value="ECO:0007669"/>
    <property type="project" value="TreeGrafter"/>
</dbReference>
<dbReference type="PRINTS" id="PR00081">
    <property type="entry name" value="GDHRDH"/>
</dbReference>
<name>A0A1X2EGT1_9MYCO</name>
<dbReference type="PANTHER" id="PTHR42760:SF133">
    <property type="entry name" value="3-OXOACYL-[ACYL-CARRIER-PROTEIN] REDUCTASE"/>
    <property type="match status" value="1"/>
</dbReference>
<dbReference type="SUPFAM" id="SSF51735">
    <property type="entry name" value="NAD(P)-binding Rossmann-fold domains"/>
    <property type="match status" value="1"/>
</dbReference>
<keyword evidence="4" id="KW-1185">Reference proteome</keyword>
<protein>
    <submittedName>
        <fullName evidence="3">Short-chain dehydrogenase</fullName>
    </submittedName>
</protein>
<dbReference type="CDD" id="cd05233">
    <property type="entry name" value="SDR_c"/>
    <property type="match status" value="1"/>
</dbReference>
<dbReference type="Gene3D" id="3.40.50.720">
    <property type="entry name" value="NAD(P)-binding Rossmann-like Domain"/>
    <property type="match status" value="1"/>
</dbReference>
<dbReference type="PROSITE" id="PS00061">
    <property type="entry name" value="ADH_SHORT"/>
    <property type="match status" value="1"/>
</dbReference>
<dbReference type="Proteomes" id="UP000193090">
    <property type="component" value="Unassembled WGS sequence"/>
</dbReference>
<dbReference type="PRINTS" id="PR00080">
    <property type="entry name" value="SDRFAMILY"/>
</dbReference>
<keyword evidence="2" id="KW-0560">Oxidoreductase</keyword>
<dbReference type="RefSeq" id="WP_085110698.1">
    <property type="nucleotide sequence ID" value="NZ_JACKSN010000101.1"/>
</dbReference>
<dbReference type="AlphaFoldDB" id="A0A1X2EGT1"/>
<proteinExistence type="inferred from homology"/>
<dbReference type="NCBIfam" id="NF005559">
    <property type="entry name" value="PRK07231.1"/>
    <property type="match status" value="1"/>
</dbReference>
<organism evidence="3 4">
    <name type="scientific">Mycolicibacillus trivialis</name>
    <dbReference type="NCBI Taxonomy" id="1798"/>
    <lineage>
        <taxon>Bacteria</taxon>
        <taxon>Bacillati</taxon>
        <taxon>Actinomycetota</taxon>
        <taxon>Actinomycetes</taxon>
        <taxon>Mycobacteriales</taxon>
        <taxon>Mycobacteriaceae</taxon>
        <taxon>Mycolicibacillus</taxon>
    </lineage>
</organism>
<dbReference type="Pfam" id="PF13561">
    <property type="entry name" value="adh_short_C2"/>
    <property type="match status" value="1"/>
</dbReference>
<dbReference type="FunFam" id="3.40.50.720:FF:000084">
    <property type="entry name" value="Short-chain dehydrogenase reductase"/>
    <property type="match status" value="1"/>
</dbReference>
<evidence type="ECO:0000256" key="2">
    <source>
        <dbReference type="ARBA" id="ARBA00023002"/>
    </source>
</evidence>
<dbReference type="InterPro" id="IPR020904">
    <property type="entry name" value="Sc_DH/Rdtase_CS"/>
</dbReference>
<reference evidence="3 4" key="1">
    <citation type="submission" date="2016-01" db="EMBL/GenBank/DDBJ databases">
        <title>The new phylogeny of the genus Mycobacterium.</title>
        <authorList>
            <person name="Tarcisio F."/>
            <person name="Conor M."/>
            <person name="Antonella G."/>
            <person name="Elisabetta G."/>
            <person name="Giulia F.S."/>
            <person name="Sara T."/>
            <person name="Anna F."/>
            <person name="Clotilde B."/>
            <person name="Roberto B."/>
            <person name="Veronica D.S."/>
            <person name="Fabio R."/>
            <person name="Monica P."/>
            <person name="Olivier J."/>
            <person name="Enrico T."/>
            <person name="Nicola S."/>
        </authorList>
    </citation>
    <scope>NUCLEOTIDE SEQUENCE [LARGE SCALE GENOMIC DNA]</scope>
    <source>
        <strain evidence="3 4">DSM 44153</strain>
    </source>
</reference>
<sequence length="250" mass="25996">MRFHGKTALVTGGAAGLGRDFARALTDEGAAVAIADIDGAAAQRTANELNDDGGRVWAVTCDVADEDQVDAAVAATVERFGGVDILVNNAGLHLMRYNQPFGVLSRADIRTLFDVNVIGVVNCTLACRDPMRARGGGVVVNLSSVAGYLNVTPYGVSKLAVRGLTVAFATELAADGIRVNAIAPGLTDTANARENLPSSLVEHIVAERQLVHRLGTTGDVVAALLYLCSEDSSFVTGETLRVSGGYPLSL</sequence>
<dbReference type="InterPro" id="IPR002347">
    <property type="entry name" value="SDR_fam"/>
</dbReference>
<comment type="similarity">
    <text evidence="1">Belongs to the short-chain dehydrogenases/reductases (SDR) family.</text>
</comment>
<evidence type="ECO:0000313" key="3">
    <source>
        <dbReference type="EMBL" id="ORX01685.1"/>
    </source>
</evidence>
<dbReference type="EMBL" id="LQPZ01000035">
    <property type="protein sequence ID" value="ORX01685.1"/>
    <property type="molecule type" value="Genomic_DNA"/>
</dbReference>
<gene>
    <name evidence="3" type="ORF">AWC30_13305</name>
</gene>
<dbReference type="OrthoDB" id="517007at2"/>